<dbReference type="Gene3D" id="2.60.40.10">
    <property type="entry name" value="Immunoglobulins"/>
    <property type="match status" value="1"/>
</dbReference>
<protein>
    <recommendedName>
        <fullName evidence="2">Fibronectin type-III domain-containing protein</fullName>
    </recommendedName>
</protein>
<evidence type="ECO:0000313" key="1">
    <source>
        <dbReference type="EMBL" id="GAG16249.1"/>
    </source>
</evidence>
<feature type="non-terminal residue" evidence="1">
    <location>
        <position position="261"/>
    </location>
</feature>
<dbReference type="InterPro" id="IPR036116">
    <property type="entry name" value="FN3_sf"/>
</dbReference>
<name>X0VDK8_9ZZZZ</name>
<comment type="caution">
    <text evidence="1">The sequence shown here is derived from an EMBL/GenBank/DDBJ whole genome shotgun (WGS) entry which is preliminary data.</text>
</comment>
<proteinExistence type="predicted"/>
<reference evidence="1" key="1">
    <citation type="journal article" date="2014" name="Front. Microbiol.">
        <title>High frequency of phylogenetically diverse reductive dehalogenase-homologous genes in deep subseafloor sedimentary metagenomes.</title>
        <authorList>
            <person name="Kawai M."/>
            <person name="Futagami T."/>
            <person name="Toyoda A."/>
            <person name="Takaki Y."/>
            <person name="Nishi S."/>
            <person name="Hori S."/>
            <person name="Arai W."/>
            <person name="Tsubouchi T."/>
            <person name="Morono Y."/>
            <person name="Uchiyama I."/>
            <person name="Ito T."/>
            <person name="Fujiyama A."/>
            <person name="Inagaki F."/>
            <person name="Takami H."/>
        </authorList>
    </citation>
    <scope>NUCLEOTIDE SEQUENCE</scope>
    <source>
        <strain evidence="1">Expedition CK06-06</strain>
    </source>
</reference>
<gene>
    <name evidence="1" type="ORF">S01H1_50563</name>
</gene>
<dbReference type="InterPro" id="IPR013783">
    <property type="entry name" value="Ig-like_fold"/>
</dbReference>
<dbReference type="AlphaFoldDB" id="X0VDK8"/>
<organism evidence="1">
    <name type="scientific">marine sediment metagenome</name>
    <dbReference type="NCBI Taxonomy" id="412755"/>
    <lineage>
        <taxon>unclassified sequences</taxon>
        <taxon>metagenomes</taxon>
        <taxon>ecological metagenomes</taxon>
    </lineage>
</organism>
<accession>X0VDK8</accession>
<dbReference type="Pfam" id="PF17164">
    <property type="entry name" value="DUF5122"/>
    <property type="match status" value="1"/>
</dbReference>
<dbReference type="SUPFAM" id="SSF49265">
    <property type="entry name" value="Fibronectin type III"/>
    <property type="match status" value="1"/>
</dbReference>
<dbReference type="InterPro" id="IPR013431">
    <property type="entry name" value="Delta_60_rpt"/>
</dbReference>
<sequence length="261" mass="27563">YLPLVMNNFPFTPAAPVLDAIGNEDGDGNYTVSWSSSEGADTYTLQEDVSADFSNPTTAYAGANTSTAISGRDLGTYYYRVQASNAYANSDWSNVESTEVTAEPAACPQSGPWLGPTSQEDGSEISFVVEDSPQCQIALDTLSIEFRDSCGTERSMSLNGSPLITSNHFSFNGDTTTVIGDFSSPYTASGTFSYSDGGCTASGTWTADVNLGAAGGWVYALAVQADGKILVGGSFTWLRGERRARIGRLNPDGTIDDSFNP</sequence>
<evidence type="ECO:0008006" key="2">
    <source>
        <dbReference type="Google" id="ProtNLM"/>
    </source>
</evidence>
<dbReference type="Gene3D" id="2.80.10.50">
    <property type="match status" value="1"/>
</dbReference>
<dbReference type="EMBL" id="BARS01032583">
    <property type="protein sequence ID" value="GAG16249.1"/>
    <property type="molecule type" value="Genomic_DNA"/>
</dbReference>
<feature type="non-terminal residue" evidence="1">
    <location>
        <position position="1"/>
    </location>
</feature>